<sequence>MIKKSVNCLLIALLFFTSSYSFGQKKKLDVNFSADVMSRYVWRGTQFGGNSPSLQPSMSVTYEGFEFGAWGAYSLSGANSGQELDLYVSYTLPNELFSLTLTDYYFPNETEDYKYFEYNNNRTGHVMEGMLSFNGTEKIPFGLTFALNFWGADAVKLGDDPSKADFNTKTGLQYSSYLELTYSHNLDNNITLDAFIGASLNNAKDANTSTGFIGESGYYGSKAGVVNLGCKLSKEVAINEKLTFPVSASLITNPVDEKIYFVLGLSF</sequence>
<dbReference type="OrthoDB" id="1065092at2"/>
<keyword evidence="1" id="KW-0732">Signal</keyword>
<reference evidence="2 3" key="1">
    <citation type="submission" date="2019-02" db="EMBL/GenBank/DDBJ databases">
        <title>Genomic Encyclopedia of Type Strains, Phase IV (KMG-IV): sequencing the most valuable type-strain genomes for metagenomic binning, comparative biology and taxonomic classification.</title>
        <authorList>
            <person name="Goeker M."/>
        </authorList>
    </citation>
    <scope>NUCLEOTIDE SEQUENCE [LARGE SCALE GENOMIC DNA]</scope>
    <source>
        <strain evidence="2 3">DSM 28825</strain>
    </source>
</reference>
<feature type="chain" id="PRO_5020326786" evidence="1">
    <location>
        <begin position="24"/>
        <end position="267"/>
    </location>
</feature>
<organism evidence="2 3">
    <name type="scientific">Ancylomarina subtilis</name>
    <dbReference type="NCBI Taxonomy" id="1639035"/>
    <lineage>
        <taxon>Bacteria</taxon>
        <taxon>Pseudomonadati</taxon>
        <taxon>Bacteroidota</taxon>
        <taxon>Bacteroidia</taxon>
        <taxon>Marinilabiliales</taxon>
        <taxon>Marinifilaceae</taxon>
        <taxon>Ancylomarina</taxon>
    </lineage>
</organism>
<evidence type="ECO:0000313" key="2">
    <source>
        <dbReference type="EMBL" id="RZT96882.1"/>
    </source>
</evidence>
<comment type="caution">
    <text evidence="2">The sequence shown here is derived from an EMBL/GenBank/DDBJ whole genome shotgun (WGS) entry which is preliminary data.</text>
</comment>
<dbReference type="AlphaFoldDB" id="A0A4Q7VKY1"/>
<dbReference type="RefSeq" id="WP_130306960.1">
    <property type="nucleotide sequence ID" value="NZ_SHKN01000001.1"/>
</dbReference>
<dbReference type="InterPro" id="IPR010239">
    <property type="entry name" value="CHP02001"/>
</dbReference>
<dbReference type="Proteomes" id="UP000293562">
    <property type="component" value="Unassembled WGS sequence"/>
</dbReference>
<feature type="signal peptide" evidence="1">
    <location>
        <begin position="1"/>
        <end position="23"/>
    </location>
</feature>
<proteinExistence type="predicted"/>
<keyword evidence="3" id="KW-1185">Reference proteome</keyword>
<evidence type="ECO:0000256" key="1">
    <source>
        <dbReference type="SAM" id="SignalP"/>
    </source>
</evidence>
<protein>
    <submittedName>
        <fullName evidence="2">Uncharacterized protein Gcw-chp</fullName>
    </submittedName>
</protein>
<gene>
    <name evidence="2" type="ORF">EV201_1533</name>
</gene>
<evidence type="ECO:0000313" key="3">
    <source>
        <dbReference type="Proteomes" id="UP000293562"/>
    </source>
</evidence>
<dbReference type="Pfam" id="PF09694">
    <property type="entry name" value="Gcw_chp"/>
    <property type="match status" value="1"/>
</dbReference>
<dbReference type="EMBL" id="SHKN01000001">
    <property type="protein sequence ID" value="RZT96882.1"/>
    <property type="molecule type" value="Genomic_DNA"/>
</dbReference>
<name>A0A4Q7VKY1_9BACT</name>
<accession>A0A4Q7VKY1</accession>